<keyword evidence="2" id="KW-0132">Cell division</keyword>
<evidence type="ECO:0000259" key="7">
    <source>
        <dbReference type="PROSITE" id="PS51819"/>
    </source>
</evidence>
<dbReference type="PROSITE" id="PS51819">
    <property type="entry name" value="VOC"/>
    <property type="match status" value="1"/>
</dbReference>
<dbReference type="InterPro" id="IPR029068">
    <property type="entry name" value="Glyas_Bleomycin-R_OHBP_Dase"/>
</dbReference>
<keyword evidence="3" id="KW-0498">Mitosis</keyword>
<evidence type="ECO:0000256" key="1">
    <source>
        <dbReference type="ARBA" id="ARBA00016067"/>
    </source>
</evidence>
<evidence type="ECO:0000256" key="4">
    <source>
        <dbReference type="ARBA" id="ARBA00022786"/>
    </source>
</evidence>
<feature type="domain" description="VOC" evidence="7">
    <location>
        <begin position="1040"/>
        <end position="1198"/>
    </location>
</feature>
<dbReference type="SUPFAM" id="SSF54593">
    <property type="entry name" value="Glyoxalase/Bleomycin resistance protein/Dihydroxybiphenyl dioxygenase"/>
    <property type="match status" value="1"/>
</dbReference>
<dbReference type="Pfam" id="PF00903">
    <property type="entry name" value="Glyoxalase"/>
    <property type="match status" value="1"/>
</dbReference>
<dbReference type="GO" id="GO:0070979">
    <property type="term" value="P:protein K11-linked ubiquitination"/>
    <property type="evidence" value="ECO:0007669"/>
    <property type="project" value="TreeGrafter"/>
</dbReference>
<comment type="caution">
    <text evidence="8">The sequence shown here is derived from an EMBL/GenBank/DDBJ whole genome shotgun (WGS) entry which is preliminary data.</text>
</comment>
<dbReference type="SUPFAM" id="SSF117289">
    <property type="entry name" value="Nucleoporin domain"/>
    <property type="match status" value="1"/>
</dbReference>
<keyword evidence="5" id="KW-0131">Cell cycle</keyword>
<feature type="compositionally biased region" description="Polar residues" evidence="6">
    <location>
        <begin position="149"/>
        <end position="162"/>
    </location>
</feature>
<dbReference type="Proteomes" id="UP000490939">
    <property type="component" value="Unassembled WGS sequence"/>
</dbReference>
<dbReference type="Pfam" id="PF12894">
    <property type="entry name" value="ANAPC4_WD40"/>
    <property type="match status" value="1"/>
</dbReference>
<evidence type="ECO:0000256" key="3">
    <source>
        <dbReference type="ARBA" id="ARBA00022776"/>
    </source>
</evidence>
<dbReference type="GO" id="GO:0034399">
    <property type="term" value="C:nuclear periphery"/>
    <property type="evidence" value="ECO:0007669"/>
    <property type="project" value="TreeGrafter"/>
</dbReference>
<proteinExistence type="predicted"/>
<keyword evidence="4" id="KW-0833">Ubl conjugation pathway</keyword>
<evidence type="ECO:0000256" key="6">
    <source>
        <dbReference type="SAM" id="MobiDB-lite"/>
    </source>
</evidence>
<gene>
    <name evidence="8" type="ORF">EG327_007585</name>
</gene>
<reference evidence="8 9" key="1">
    <citation type="submission" date="2019-07" db="EMBL/GenBank/DDBJ databases">
        <title>Venturia inaequalis Genome Resource.</title>
        <authorList>
            <person name="Lichtner F.J."/>
        </authorList>
    </citation>
    <scope>NUCLEOTIDE SEQUENCE [LARGE SCALE GENOMIC DNA]</scope>
    <source>
        <strain evidence="8 9">DMI_063113</strain>
    </source>
</reference>
<dbReference type="InterPro" id="IPR024977">
    <property type="entry name" value="Apc4-like_WD40_dom"/>
</dbReference>
<dbReference type="InterPro" id="IPR037523">
    <property type="entry name" value="VOC_core"/>
</dbReference>
<dbReference type="AlphaFoldDB" id="A0A8H3ZI53"/>
<dbReference type="PANTHER" id="PTHR13260">
    <property type="entry name" value="ANAPHASE PROMOTING COMPLEX SUBUNIT 4 APC4"/>
    <property type="match status" value="1"/>
</dbReference>
<dbReference type="InterPro" id="IPR004360">
    <property type="entry name" value="Glyas_Fos-R_dOase_dom"/>
</dbReference>
<dbReference type="EMBL" id="WNWR01000046">
    <property type="protein sequence ID" value="KAE9992816.1"/>
    <property type="molecule type" value="Genomic_DNA"/>
</dbReference>
<dbReference type="Gene3D" id="3.10.180.10">
    <property type="entry name" value="2,3-Dihydroxybiphenyl 1,2-Dioxygenase, domain 1"/>
    <property type="match status" value="1"/>
</dbReference>
<dbReference type="GO" id="GO:0031145">
    <property type="term" value="P:anaphase-promoting complex-dependent catabolic process"/>
    <property type="evidence" value="ECO:0007669"/>
    <property type="project" value="InterPro"/>
</dbReference>
<evidence type="ECO:0000313" key="9">
    <source>
        <dbReference type="Proteomes" id="UP000490939"/>
    </source>
</evidence>
<dbReference type="GO" id="GO:0005680">
    <property type="term" value="C:anaphase-promoting complex"/>
    <property type="evidence" value="ECO:0007669"/>
    <property type="project" value="InterPro"/>
</dbReference>
<feature type="region of interest" description="Disordered" evidence="6">
    <location>
        <begin position="145"/>
        <end position="166"/>
    </location>
</feature>
<evidence type="ECO:0000256" key="2">
    <source>
        <dbReference type="ARBA" id="ARBA00022618"/>
    </source>
</evidence>
<dbReference type="PANTHER" id="PTHR13260:SF0">
    <property type="entry name" value="ANAPHASE-PROMOTING COMPLEX SUBUNIT 4"/>
    <property type="match status" value="1"/>
</dbReference>
<protein>
    <recommendedName>
        <fullName evidence="1">Anaphase-promoting complex subunit 4</fullName>
    </recommendedName>
</protein>
<evidence type="ECO:0000256" key="5">
    <source>
        <dbReference type="ARBA" id="ARBA00023306"/>
    </source>
</evidence>
<dbReference type="GO" id="GO:0051301">
    <property type="term" value="P:cell division"/>
    <property type="evidence" value="ECO:0007669"/>
    <property type="project" value="UniProtKB-KW"/>
</dbReference>
<evidence type="ECO:0000313" key="8">
    <source>
        <dbReference type="EMBL" id="KAE9992816.1"/>
    </source>
</evidence>
<dbReference type="Gene3D" id="2.130.10.10">
    <property type="entry name" value="YVTN repeat-like/Quinoprotein amine dehydrogenase"/>
    <property type="match status" value="1"/>
</dbReference>
<dbReference type="InterPro" id="IPR024790">
    <property type="entry name" value="APC4_long_dom"/>
</dbReference>
<sequence length="1209" mass="135018">MDASESPKLLLQAEKILPQPIHPHLIACCPTMDLVAVVNQDEQLNVYRFGGQRAFGLQRRQGSSKVISLCWKFNGHYLAVGWSDGIVEVVSAETGNVLQHFKQVTAAGKQSASEEPDTPVDVACIGWGLNFIDVPSVKAKIAKSKSSATNGHSDSSIQQLTTDHWGHDHEPTSLDDFLDRLPDQDKIEVPLHLPEQISRIDITELLPKLPALPLLPPAAYKHGDHPAAELFSSQSSMDPLLHGTRSSETLNGLDTLLLAQSDGTVRLVFYDSLSIGSISVPTTWNIKSPRFLKHASHPFSRSHMFLAQIDSEETSAPKTVLIPLSLRFMQSAGGHLHIIEHKTAQLETLVQYVNECMLAVSHHWAHAKELPGKFMANINETLAENQEPSLVQSLFHLAVTGDCPPTLKEWLVDILAERGHKRWDQAISHGYTKVLELTHENLLPALDRCSIVLGHLKGLAEYHEHSPVFNVPVSSFDSILNIIRCMRLLAHFVLQYASEESRQFLVFSKWLRHEIDIQALDPSSASAEETSQQDMGTDYSQLLAYIQRPMEESKLDSFILMPKESSAATVVDSSTYDDMKRSIDAFKRQETSDFGIINMHSHFAEWQHQNRTLVDQITSHQRASSAMSCGIVLEAGNVMASDVRVLSEDIDQSTNLITTYTAIVPDDDSMSYVNIRRVVHSDIFDDLKGVRLMAGQQLNFARSEPNVKILDVKFVDDEHLMLLLHDGDYTHLASFKYRGDQPDIVLDKNVPKAHKQAQLPHGSPFQIPVHDVQAGALDWRSRVRHTFGPEDMLKPLKIEINGRQNRRFVVVVGDDLRQLRILDLDYSEGDELAERARTRNKDGDDLMSIMMLTKSLFIIILTLTTSITAITAQQNLTESVHVGTVTLSSNPCFSCDEEFDQCIKHCGPYDYCPDWCKQRMCSNDGDPEGTCRSQCGYDENCGPGGIERDIELSKECPKCEQPIMDCRKERRCWLTLDKSCDDKCWKEGCGKMSDDGICRVFFFLGLTVRIPSPVESRAILGLQHAGPAGHSKRAPGAPPKIGHMLETCLYIRRMDVAVKFYKDILGLENFMVTDRLSGFNIGTTTLLLFHLGYTSKDENFSGNPGKGQIAGHGPDLSIVNALGLQNGTVTSKDATNHPEVSLKLHYALAVEKREDVFAWEAHLSKHNVHIHSTMEWDRGGRSVYFYDPDGHVGEIVSRARTLLAPLIII</sequence>
<keyword evidence="9" id="KW-1185">Reference proteome</keyword>
<dbReference type="InterPro" id="IPR024789">
    <property type="entry name" value="APC4"/>
</dbReference>
<dbReference type="Pfam" id="PF12896">
    <property type="entry name" value="ANAPC4"/>
    <property type="match status" value="1"/>
</dbReference>
<organism evidence="8 9">
    <name type="scientific">Venturia inaequalis</name>
    <name type="common">Apple scab fungus</name>
    <dbReference type="NCBI Taxonomy" id="5025"/>
    <lineage>
        <taxon>Eukaryota</taxon>
        <taxon>Fungi</taxon>
        <taxon>Dikarya</taxon>
        <taxon>Ascomycota</taxon>
        <taxon>Pezizomycotina</taxon>
        <taxon>Dothideomycetes</taxon>
        <taxon>Pleosporomycetidae</taxon>
        <taxon>Venturiales</taxon>
        <taxon>Venturiaceae</taxon>
        <taxon>Venturia</taxon>
    </lineage>
</organism>
<dbReference type="InterPro" id="IPR015943">
    <property type="entry name" value="WD40/YVTN_repeat-like_dom_sf"/>
</dbReference>
<name>A0A8H3ZI53_VENIN</name>
<accession>A0A8H3ZI53</accession>